<comment type="similarity">
    <text evidence="5">Belongs to the ligand-gated ion channel (TC 1.A.9) family.</text>
</comment>
<feature type="signal peptide" evidence="5">
    <location>
        <begin position="1"/>
        <end position="17"/>
    </location>
</feature>
<dbReference type="GO" id="GO:0016020">
    <property type="term" value="C:membrane"/>
    <property type="evidence" value="ECO:0007669"/>
    <property type="project" value="UniProtKB-SubCell"/>
</dbReference>
<evidence type="ECO:0000259" key="6">
    <source>
        <dbReference type="Pfam" id="PF02931"/>
    </source>
</evidence>
<dbReference type="InterPro" id="IPR036719">
    <property type="entry name" value="Neuro-gated_channel_TM_sf"/>
</dbReference>
<comment type="caution">
    <text evidence="5">Lacks conserved residue(s) required for the propagation of feature annotation.</text>
</comment>
<comment type="subcellular location">
    <subcellularLocation>
        <location evidence="1">Membrane</location>
        <topology evidence="1">Multi-pass membrane protein</topology>
    </subcellularLocation>
</comment>
<dbReference type="WBParaSite" id="MBELARI_LOCUS5092">
    <property type="protein sequence ID" value="MBELARI_LOCUS5092"/>
    <property type="gene ID" value="MBELARI_LOCUS5092"/>
</dbReference>
<protein>
    <submittedName>
        <fullName evidence="9">Uncharacterized protein</fullName>
    </submittedName>
</protein>
<evidence type="ECO:0000256" key="4">
    <source>
        <dbReference type="ARBA" id="ARBA00023136"/>
    </source>
</evidence>
<dbReference type="SUPFAM" id="SSF90112">
    <property type="entry name" value="Neurotransmitter-gated ion-channel transmembrane pore"/>
    <property type="match status" value="1"/>
</dbReference>
<dbReference type="InterPro" id="IPR036734">
    <property type="entry name" value="Neur_chan_lig-bd_sf"/>
</dbReference>
<dbReference type="SUPFAM" id="SSF63712">
    <property type="entry name" value="Nicotinic receptor ligand binding domain-like"/>
    <property type="match status" value="1"/>
</dbReference>
<dbReference type="Pfam" id="PF02931">
    <property type="entry name" value="Neur_chan_LBD"/>
    <property type="match status" value="1"/>
</dbReference>
<keyword evidence="5" id="KW-0407">Ion channel</keyword>
<dbReference type="Pfam" id="PF02932">
    <property type="entry name" value="Neur_chan_memb"/>
    <property type="match status" value="1"/>
</dbReference>
<dbReference type="Gene3D" id="1.20.58.390">
    <property type="entry name" value="Neurotransmitter-gated ion-channel transmembrane domain"/>
    <property type="match status" value="1"/>
</dbReference>
<feature type="domain" description="Neurotransmitter-gated ion-channel transmembrane" evidence="7">
    <location>
        <begin position="271"/>
        <end position="348"/>
    </location>
</feature>
<dbReference type="AlphaFoldDB" id="A0AAF3FGU1"/>
<dbReference type="PROSITE" id="PS00236">
    <property type="entry name" value="NEUROTR_ION_CHANNEL"/>
    <property type="match status" value="1"/>
</dbReference>
<dbReference type="PRINTS" id="PR00252">
    <property type="entry name" value="NRIONCHANNEL"/>
</dbReference>
<dbReference type="CDD" id="cd19051">
    <property type="entry name" value="LGIC_TM_cation"/>
    <property type="match status" value="1"/>
</dbReference>
<evidence type="ECO:0000256" key="1">
    <source>
        <dbReference type="ARBA" id="ARBA00004141"/>
    </source>
</evidence>
<dbReference type="InterPro" id="IPR006202">
    <property type="entry name" value="Neur_chan_lig-bd"/>
</dbReference>
<dbReference type="PANTHER" id="PTHR18945">
    <property type="entry name" value="NEUROTRANSMITTER GATED ION CHANNEL"/>
    <property type="match status" value="1"/>
</dbReference>
<keyword evidence="5" id="KW-0732">Signal</keyword>
<dbReference type="InterPro" id="IPR006201">
    <property type="entry name" value="Neur_channel"/>
</dbReference>
<keyword evidence="5" id="KW-0813">Transport</keyword>
<keyword evidence="2 5" id="KW-0812">Transmembrane</keyword>
<evidence type="ECO:0000313" key="8">
    <source>
        <dbReference type="Proteomes" id="UP000887575"/>
    </source>
</evidence>
<feature type="domain" description="Neurotransmitter-gated ion-channel ligand-binding" evidence="6">
    <location>
        <begin position="48"/>
        <end position="262"/>
    </location>
</feature>
<dbReference type="CDD" id="cd18989">
    <property type="entry name" value="LGIC_ECD_cation"/>
    <property type="match status" value="1"/>
</dbReference>
<keyword evidence="4 5" id="KW-0472">Membrane</keyword>
<evidence type="ECO:0000256" key="2">
    <source>
        <dbReference type="ARBA" id="ARBA00022692"/>
    </source>
</evidence>
<dbReference type="InterPro" id="IPR006029">
    <property type="entry name" value="Neurotrans-gated_channel_TM"/>
</dbReference>
<sequence length="375" mass="43683">MSRISLNILLLAKVLLAQDNRNNSNDEDYQQYGFTVEYSQFINSAHDLYKELFTRRDYQVFLAPINSKMTRNASDSEKFEITVAIQRLMVINVDMSRQTMEMYFELEMSWTDIRLAWDPRQFDDIEILYVHCDALWAPEELFVMSPTINEGLPQRFKQCKVYANGSVHFDMFVQIENICPMEIQKFPFDSQTCLIGVSSLQYEFYQLKLKPGFFTKYKGKQLKSNGEWTITNTSSNVEHYDFGPDGNSFDMAIFYITCKRQPSFYIYVIALPCFLLTFLSIVGCFWKANAQEEQLEKLAIALTSMMSMTTFVQMVSEQMPKTSQFPLLGIFVLTCVFITSVACVSLIVFTEKCVKQGKEKTSLLDRIKLHMWYNM</sequence>
<keyword evidence="3 5" id="KW-1133">Transmembrane helix</keyword>
<feature type="transmembrane region" description="Helical" evidence="5">
    <location>
        <begin position="264"/>
        <end position="286"/>
    </location>
</feature>
<evidence type="ECO:0000256" key="3">
    <source>
        <dbReference type="ARBA" id="ARBA00022989"/>
    </source>
</evidence>
<dbReference type="InterPro" id="IPR018000">
    <property type="entry name" value="Neurotransmitter_ion_chnl_CS"/>
</dbReference>
<organism evidence="8 9">
    <name type="scientific">Mesorhabditis belari</name>
    <dbReference type="NCBI Taxonomy" id="2138241"/>
    <lineage>
        <taxon>Eukaryota</taxon>
        <taxon>Metazoa</taxon>
        <taxon>Ecdysozoa</taxon>
        <taxon>Nematoda</taxon>
        <taxon>Chromadorea</taxon>
        <taxon>Rhabditida</taxon>
        <taxon>Rhabditina</taxon>
        <taxon>Rhabditomorpha</taxon>
        <taxon>Rhabditoidea</taxon>
        <taxon>Rhabditidae</taxon>
        <taxon>Mesorhabditinae</taxon>
        <taxon>Mesorhabditis</taxon>
    </lineage>
</organism>
<dbReference type="GO" id="GO:0004888">
    <property type="term" value="F:transmembrane signaling receptor activity"/>
    <property type="evidence" value="ECO:0007669"/>
    <property type="project" value="InterPro"/>
</dbReference>
<evidence type="ECO:0000259" key="7">
    <source>
        <dbReference type="Pfam" id="PF02932"/>
    </source>
</evidence>
<keyword evidence="5" id="KW-0406">Ion transport</keyword>
<dbReference type="Proteomes" id="UP000887575">
    <property type="component" value="Unassembled WGS sequence"/>
</dbReference>
<keyword evidence="8" id="KW-1185">Reference proteome</keyword>
<dbReference type="GO" id="GO:0005230">
    <property type="term" value="F:extracellular ligand-gated monoatomic ion channel activity"/>
    <property type="evidence" value="ECO:0007669"/>
    <property type="project" value="InterPro"/>
</dbReference>
<dbReference type="InterPro" id="IPR038050">
    <property type="entry name" value="Neuro_actylchol_rec"/>
</dbReference>
<feature type="chain" id="PRO_5041769308" evidence="5">
    <location>
        <begin position="18"/>
        <end position="375"/>
    </location>
</feature>
<feature type="transmembrane region" description="Helical" evidence="5">
    <location>
        <begin position="327"/>
        <end position="350"/>
    </location>
</feature>
<proteinExistence type="inferred from homology"/>
<dbReference type="Gene3D" id="2.70.170.10">
    <property type="entry name" value="Neurotransmitter-gated ion-channel ligand-binding domain"/>
    <property type="match status" value="1"/>
</dbReference>
<name>A0AAF3FGU1_9BILA</name>
<feature type="transmembrane region" description="Helical" evidence="5">
    <location>
        <begin position="298"/>
        <end position="315"/>
    </location>
</feature>
<evidence type="ECO:0000313" key="9">
    <source>
        <dbReference type="WBParaSite" id="MBELARI_LOCUS5092"/>
    </source>
</evidence>
<accession>A0AAF3FGU1</accession>
<evidence type="ECO:0000256" key="5">
    <source>
        <dbReference type="RuleBase" id="RU000687"/>
    </source>
</evidence>
<reference evidence="9" key="1">
    <citation type="submission" date="2024-02" db="UniProtKB">
        <authorList>
            <consortium name="WormBaseParasite"/>
        </authorList>
    </citation>
    <scope>IDENTIFICATION</scope>
</reference>